<protein>
    <submittedName>
        <fullName evidence="1">Uncharacterized protein</fullName>
    </submittedName>
</protein>
<gene>
    <name evidence="1" type="ORF">NUH88_08940</name>
</gene>
<reference evidence="1" key="1">
    <citation type="submission" date="2022-08" db="EMBL/GenBank/DDBJ databases">
        <title>Nisaea acidiphila sp. nov., isolated from a marine algal debris and emended description of the genus Nisaea Urios et al. 2008.</title>
        <authorList>
            <person name="Kwon K."/>
        </authorList>
    </citation>
    <scope>NUCLEOTIDE SEQUENCE</scope>
    <source>
        <strain evidence="1">MEBiC11861</strain>
    </source>
</reference>
<evidence type="ECO:0000313" key="2">
    <source>
        <dbReference type="Proteomes" id="UP001060336"/>
    </source>
</evidence>
<dbReference type="RefSeq" id="WP_257771517.1">
    <property type="nucleotide sequence ID" value="NZ_CP102480.1"/>
</dbReference>
<organism evidence="1 2">
    <name type="scientific">Nisaea acidiphila</name>
    <dbReference type="NCBI Taxonomy" id="1862145"/>
    <lineage>
        <taxon>Bacteria</taxon>
        <taxon>Pseudomonadati</taxon>
        <taxon>Pseudomonadota</taxon>
        <taxon>Alphaproteobacteria</taxon>
        <taxon>Rhodospirillales</taxon>
        <taxon>Thalassobaculaceae</taxon>
        <taxon>Nisaea</taxon>
    </lineage>
</organism>
<keyword evidence="2" id="KW-1185">Reference proteome</keyword>
<sequence length="209" mass="22119">MWIIEDGLDGTATGVRWDPLETAATLSDGDRVASYSNFSPVLVGRGTRSVTGKTGGKWYVEIRSLYFRPDRVFCGFDIDGDQDLFSDAPTDFVGPATMASTTPFASTVEAVTVDASGTPIELACGDAIALALDLDAGKLWIGALNPWEREVSWHGAADPASGSGAQFTALPAGTYHLFCALTANDEALHASMEIPEIARGRPPGGFTVW</sequence>
<dbReference type="Proteomes" id="UP001060336">
    <property type="component" value="Chromosome"/>
</dbReference>
<dbReference type="AlphaFoldDB" id="A0A9J7B2C4"/>
<evidence type="ECO:0000313" key="1">
    <source>
        <dbReference type="EMBL" id="UUX51813.1"/>
    </source>
</evidence>
<accession>A0A9J7B2C4</accession>
<dbReference type="KEGG" id="naci:NUH88_08940"/>
<name>A0A9J7B2C4_9PROT</name>
<dbReference type="EMBL" id="CP102480">
    <property type="protein sequence ID" value="UUX51813.1"/>
    <property type="molecule type" value="Genomic_DNA"/>
</dbReference>
<proteinExistence type="predicted"/>